<dbReference type="InterPro" id="IPR043727">
    <property type="entry name" value="Lmo0937-like"/>
</dbReference>
<dbReference type="Proteomes" id="UP001500339">
    <property type="component" value="Unassembled WGS sequence"/>
</dbReference>
<proteinExistence type="predicted"/>
<protein>
    <recommendedName>
        <fullName evidence="4">Lmo0937 family membrane protein</fullName>
    </recommendedName>
</protein>
<evidence type="ECO:0000313" key="3">
    <source>
        <dbReference type="Proteomes" id="UP001500339"/>
    </source>
</evidence>
<accession>A0ABP3TX98</accession>
<dbReference type="Pfam" id="PF18919">
    <property type="entry name" value="DUF5670"/>
    <property type="match status" value="1"/>
</dbReference>
<gene>
    <name evidence="2" type="ORF">GCM10008905_03060</name>
</gene>
<evidence type="ECO:0000256" key="1">
    <source>
        <dbReference type="SAM" id="Phobius"/>
    </source>
</evidence>
<keyword evidence="1" id="KW-0472">Membrane</keyword>
<evidence type="ECO:0000313" key="2">
    <source>
        <dbReference type="EMBL" id="GAA0717418.1"/>
    </source>
</evidence>
<feature type="transmembrane region" description="Helical" evidence="1">
    <location>
        <begin position="12"/>
        <end position="45"/>
    </location>
</feature>
<evidence type="ECO:0008006" key="4">
    <source>
        <dbReference type="Google" id="ProtNLM"/>
    </source>
</evidence>
<reference evidence="3" key="1">
    <citation type="journal article" date="2019" name="Int. J. Syst. Evol. Microbiol.">
        <title>The Global Catalogue of Microorganisms (GCM) 10K type strain sequencing project: providing services to taxonomists for standard genome sequencing and annotation.</title>
        <authorList>
            <consortium name="The Broad Institute Genomics Platform"/>
            <consortium name="The Broad Institute Genome Sequencing Center for Infectious Disease"/>
            <person name="Wu L."/>
            <person name="Ma J."/>
        </authorList>
    </citation>
    <scope>NUCLEOTIDE SEQUENCE [LARGE SCALE GENOMIC DNA]</scope>
    <source>
        <strain evidence="3">JCM 1405</strain>
    </source>
</reference>
<sequence length="51" mass="5684">MVFLRWLGGIVVLFWLIGLIFRIGGSLINLLLLVAAVVFILDILFGRKKGV</sequence>
<name>A0ABP3TX98_9CLOT</name>
<keyword evidence="3" id="KW-1185">Reference proteome</keyword>
<dbReference type="EMBL" id="BAAACF010000001">
    <property type="protein sequence ID" value="GAA0717418.1"/>
    <property type="molecule type" value="Genomic_DNA"/>
</dbReference>
<keyword evidence="1" id="KW-1133">Transmembrane helix</keyword>
<comment type="caution">
    <text evidence="2">The sequence shown here is derived from an EMBL/GenBank/DDBJ whole genome shotgun (WGS) entry which is preliminary data.</text>
</comment>
<organism evidence="2 3">
    <name type="scientific">Clostridium malenominatum</name>
    <dbReference type="NCBI Taxonomy" id="1539"/>
    <lineage>
        <taxon>Bacteria</taxon>
        <taxon>Bacillati</taxon>
        <taxon>Bacillota</taxon>
        <taxon>Clostridia</taxon>
        <taxon>Eubacteriales</taxon>
        <taxon>Clostridiaceae</taxon>
        <taxon>Clostridium</taxon>
    </lineage>
</organism>
<dbReference type="RefSeq" id="WP_343765734.1">
    <property type="nucleotide sequence ID" value="NZ_BAAACF010000001.1"/>
</dbReference>
<keyword evidence="1" id="KW-0812">Transmembrane</keyword>